<evidence type="ECO:0000313" key="1">
    <source>
        <dbReference type="EMBL" id="GGZ72371.1"/>
    </source>
</evidence>
<dbReference type="Proteomes" id="UP000649232">
    <property type="component" value="Unassembled WGS sequence"/>
</dbReference>
<dbReference type="PANTHER" id="PTHR36452">
    <property type="entry name" value="CHROMOSOME 12, WHOLE GENOME SHOTGUN SEQUENCE"/>
    <property type="match status" value="1"/>
</dbReference>
<dbReference type="NCBIfam" id="TIGR02453">
    <property type="entry name" value="TIGR02453 family protein"/>
    <property type="match status" value="1"/>
</dbReference>
<organism evidence="1 3">
    <name type="scientific">Paraglaciecola chathamensis</name>
    <dbReference type="NCBI Taxonomy" id="368405"/>
    <lineage>
        <taxon>Bacteria</taxon>
        <taxon>Pseudomonadati</taxon>
        <taxon>Pseudomonadota</taxon>
        <taxon>Gammaproteobacteria</taxon>
        <taxon>Alteromonadales</taxon>
        <taxon>Alteromonadaceae</taxon>
        <taxon>Paraglaciecola</taxon>
    </lineage>
</organism>
<protein>
    <submittedName>
        <fullName evidence="1">TIGR02453 family protein</fullName>
    </submittedName>
</protein>
<sequence length="227" mass="26481">MFTHFDPSLFTFLQQLEKNNDREWFNANKQRYEDLVRGPALEFITEMQNWIPLISPHYEATPKKMGGSLMRVYRDVRFSKDKSPYKTNVGIQFRHEIGKDVHSPGFYMHIASEECFLAVGTWHPQPDALRAIREHIQRKPAAYQDAIEHTPFTEFYHMAGDSLVRPPKGYDTQSPMIEEIKRKDFIAICPLDRKQLLEGNVCELAATRYGRAQPLQKFLCDALGLRF</sequence>
<dbReference type="EMBL" id="BMZC01000010">
    <property type="protein sequence ID" value="GGZ72371.1"/>
    <property type="molecule type" value="Genomic_DNA"/>
</dbReference>
<dbReference type="Proteomes" id="UP000622604">
    <property type="component" value="Unassembled WGS sequence"/>
</dbReference>
<reference evidence="1" key="1">
    <citation type="journal article" date="2014" name="Int. J. Syst. Evol. Microbiol.">
        <title>Complete genome sequence of Corynebacterium casei LMG S-19264T (=DSM 44701T), isolated from a smear-ripened cheese.</title>
        <authorList>
            <consortium name="US DOE Joint Genome Institute (JGI-PGF)"/>
            <person name="Walter F."/>
            <person name="Albersmeier A."/>
            <person name="Kalinowski J."/>
            <person name="Ruckert C."/>
        </authorList>
    </citation>
    <scope>NUCLEOTIDE SEQUENCE</scope>
    <source>
        <strain evidence="1">KCTC 32337</strain>
    </source>
</reference>
<reference evidence="1" key="2">
    <citation type="submission" date="2020-09" db="EMBL/GenBank/DDBJ databases">
        <authorList>
            <person name="Sun Q."/>
            <person name="Kim S."/>
        </authorList>
    </citation>
    <scope>NUCLEOTIDE SEQUENCE</scope>
    <source>
        <strain evidence="1">KCTC 32337</strain>
    </source>
</reference>
<dbReference type="PANTHER" id="PTHR36452:SF1">
    <property type="entry name" value="DUF2461 DOMAIN-CONTAINING PROTEIN"/>
    <property type="match status" value="1"/>
</dbReference>
<evidence type="ECO:0000313" key="4">
    <source>
        <dbReference type="Proteomes" id="UP000649232"/>
    </source>
</evidence>
<gene>
    <name evidence="1" type="ORF">GCM10011274_33310</name>
    <name evidence="2" type="ORF">JEU11_21260</name>
</gene>
<dbReference type="EMBL" id="JAEILT010000061">
    <property type="protein sequence ID" value="MBJ2138978.1"/>
    <property type="molecule type" value="Genomic_DNA"/>
</dbReference>
<dbReference type="PIRSF" id="PIRSF028451">
    <property type="entry name" value="UCP028451"/>
    <property type="match status" value="1"/>
</dbReference>
<dbReference type="RefSeq" id="WP_007991662.1">
    <property type="nucleotide sequence ID" value="NZ_BMZC01000010.1"/>
</dbReference>
<dbReference type="Pfam" id="PF09365">
    <property type="entry name" value="DUF2461"/>
    <property type="match status" value="1"/>
</dbReference>
<name>A0A8H9M209_9ALTE</name>
<evidence type="ECO:0000313" key="3">
    <source>
        <dbReference type="Proteomes" id="UP000622604"/>
    </source>
</evidence>
<reference evidence="2 4" key="3">
    <citation type="submission" date="2020-12" db="EMBL/GenBank/DDBJ databases">
        <title>Draft genome sequences of nine environmental bacterial isolates colonizing plastic.</title>
        <authorList>
            <person name="Borre I."/>
            <person name="Sonnenschein E.C."/>
        </authorList>
    </citation>
    <scope>NUCLEOTIDE SEQUENCE [LARGE SCALE GENOMIC DNA]</scope>
    <source>
        <strain evidence="2 4">IB30</strain>
    </source>
</reference>
<dbReference type="InterPro" id="IPR012808">
    <property type="entry name" value="CHP02453"/>
</dbReference>
<dbReference type="InterPro" id="IPR015996">
    <property type="entry name" value="UCP028451"/>
</dbReference>
<comment type="caution">
    <text evidence="1">The sequence shown here is derived from an EMBL/GenBank/DDBJ whole genome shotgun (WGS) entry which is preliminary data.</text>
</comment>
<accession>A0A8H9M209</accession>
<proteinExistence type="predicted"/>
<evidence type="ECO:0000313" key="2">
    <source>
        <dbReference type="EMBL" id="MBJ2138978.1"/>
    </source>
</evidence>
<dbReference type="AlphaFoldDB" id="A0A8H9M209"/>